<evidence type="ECO:0000313" key="7">
    <source>
        <dbReference type="Proteomes" id="UP001354989"/>
    </source>
</evidence>
<name>A0ABM7VGQ6_9BACT</name>
<dbReference type="PANTHER" id="PTHR46233">
    <property type="entry name" value="HYDROXYACYLGLUTATHIONE HYDROLASE GLOC"/>
    <property type="match status" value="1"/>
</dbReference>
<protein>
    <submittedName>
        <fullName evidence="6">MBL fold hydrolase</fullName>
    </submittedName>
</protein>
<dbReference type="InterPro" id="IPR051453">
    <property type="entry name" value="MBL_Glyoxalase_II"/>
</dbReference>
<keyword evidence="3 6" id="KW-0378">Hydrolase</keyword>
<evidence type="ECO:0000256" key="2">
    <source>
        <dbReference type="ARBA" id="ARBA00022723"/>
    </source>
</evidence>
<dbReference type="GO" id="GO:0016787">
    <property type="term" value="F:hydrolase activity"/>
    <property type="evidence" value="ECO:0007669"/>
    <property type="project" value="UniProtKB-KW"/>
</dbReference>
<dbReference type="SUPFAM" id="SSF56281">
    <property type="entry name" value="Metallo-hydrolase/oxidoreductase"/>
    <property type="match status" value="1"/>
</dbReference>
<evidence type="ECO:0000313" key="6">
    <source>
        <dbReference type="EMBL" id="BDD00142.1"/>
    </source>
</evidence>
<evidence type="ECO:0000256" key="1">
    <source>
        <dbReference type="ARBA" id="ARBA00001947"/>
    </source>
</evidence>
<dbReference type="RefSeq" id="WP_332921379.1">
    <property type="nucleotide sequence ID" value="NZ_AP025292.1"/>
</dbReference>
<organism evidence="6 7">
    <name type="scientific">Persicobacter psychrovividus</name>
    <dbReference type="NCBI Taxonomy" id="387638"/>
    <lineage>
        <taxon>Bacteria</taxon>
        <taxon>Pseudomonadati</taxon>
        <taxon>Bacteroidota</taxon>
        <taxon>Cytophagia</taxon>
        <taxon>Cytophagales</taxon>
        <taxon>Persicobacteraceae</taxon>
        <taxon>Persicobacter</taxon>
    </lineage>
</organism>
<dbReference type="EMBL" id="AP025292">
    <property type="protein sequence ID" value="BDD00142.1"/>
    <property type="molecule type" value="Genomic_DNA"/>
</dbReference>
<gene>
    <name evidence="6" type="ORF">PEPS_24220</name>
</gene>
<dbReference type="PANTHER" id="PTHR46233:SF3">
    <property type="entry name" value="HYDROXYACYLGLUTATHIONE HYDROLASE GLOC"/>
    <property type="match status" value="1"/>
</dbReference>
<comment type="cofactor">
    <cofactor evidence="1">
        <name>Zn(2+)</name>
        <dbReference type="ChEBI" id="CHEBI:29105"/>
    </cofactor>
</comment>
<evidence type="ECO:0000256" key="3">
    <source>
        <dbReference type="ARBA" id="ARBA00022801"/>
    </source>
</evidence>
<feature type="domain" description="Metallo-beta-lactamase" evidence="5">
    <location>
        <begin position="12"/>
        <end position="194"/>
    </location>
</feature>
<keyword evidence="4" id="KW-0862">Zinc</keyword>
<reference evidence="6 7" key="1">
    <citation type="submission" date="2021-12" db="EMBL/GenBank/DDBJ databases">
        <title>Genome sequencing of bacteria with rrn-lacking chromosome and rrn-plasmid.</title>
        <authorList>
            <person name="Anda M."/>
            <person name="Iwasaki W."/>
        </authorList>
    </citation>
    <scope>NUCLEOTIDE SEQUENCE [LARGE SCALE GENOMIC DNA]</scope>
    <source>
        <strain evidence="6 7">NBRC 101262</strain>
    </source>
</reference>
<dbReference type="InterPro" id="IPR001279">
    <property type="entry name" value="Metallo-B-lactamas"/>
</dbReference>
<dbReference type="SMART" id="SM00849">
    <property type="entry name" value="Lactamase_B"/>
    <property type="match status" value="1"/>
</dbReference>
<keyword evidence="2" id="KW-0479">Metal-binding</keyword>
<sequence>MQIKVFPFNAFSENTYILYDDTKEAVIIDPGCYTEEEQETLQDFIEAEGLKVVALLNTHAHVDHVLGNAFVKRTYGVKLHLHADDYPTLASVDEYAGMWGFENYEPATADETLTDGQEFTFGETTLKVLFVPGHCPGHVAFYHDDSQQVIGGDCLFHRGIGRTDLPGGNIMKLGKSLREKLYMLPDETIVYPGHGLTTTIGEEKAHNPFIRK</sequence>
<keyword evidence="7" id="KW-1185">Reference proteome</keyword>
<proteinExistence type="predicted"/>
<dbReference type="Gene3D" id="3.60.15.10">
    <property type="entry name" value="Ribonuclease Z/Hydroxyacylglutathione hydrolase-like"/>
    <property type="match status" value="1"/>
</dbReference>
<dbReference type="Pfam" id="PF00753">
    <property type="entry name" value="Lactamase_B"/>
    <property type="match status" value="1"/>
</dbReference>
<evidence type="ECO:0000259" key="5">
    <source>
        <dbReference type="SMART" id="SM00849"/>
    </source>
</evidence>
<accession>A0ABM7VGQ6</accession>
<evidence type="ECO:0000256" key="4">
    <source>
        <dbReference type="ARBA" id="ARBA00022833"/>
    </source>
</evidence>
<dbReference type="InterPro" id="IPR036866">
    <property type="entry name" value="RibonucZ/Hydroxyglut_hydro"/>
</dbReference>
<dbReference type="CDD" id="cd06262">
    <property type="entry name" value="metallo-hydrolase-like_MBL-fold"/>
    <property type="match status" value="1"/>
</dbReference>
<dbReference type="Proteomes" id="UP001354989">
    <property type="component" value="Chromosome"/>
</dbReference>